<dbReference type="EC" id="2.7.13.3" evidence="2"/>
<dbReference type="InterPro" id="IPR000014">
    <property type="entry name" value="PAS"/>
</dbReference>
<dbReference type="GO" id="GO:0000155">
    <property type="term" value="F:phosphorelay sensor kinase activity"/>
    <property type="evidence" value="ECO:0007669"/>
    <property type="project" value="InterPro"/>
</dbReference>
<dbReference type="InterPro" id="IPR003594">
    <property type="entry name" value="HATPase_dom"/>
</dbReference>
<comment type="catalytic activity">
    <reaction evidence="1">
        <text>ATP + protein L-histidine = ADP + protein N-phospho-L-histidine.</text>
        <dbReference type="EC" id="2.7.13.3"/>
    </reaction>
</comment>
<feature type="chain" id="PRO_5013368686" description="histidine kinase" evidence="9">
    <location>
        <begin position="22"/>
        <end position="728"/>
    </location>
</feature>
<protein>
    <recommendedName>
        <fullName evidence="2">histidine kinase</fullName>
        <ecNumber evidence="2">2.7.13.3</ecNumber>
    </recommendedName>
</protein>
<keyword evidence="6" id="KW-0902">Two-component regulatory system</keyword>
<evidence type="ECO:0000256" key="4">
    <source>
        <dbReference type="ARBA" id="ARBA00022679"/>
    </source>
</evidence>
<dbReference type="Gene3D" id="3.30.565.10">
    <property type="entry name" value="Histidine kinase-like ATPase, C-terminal domain"/>
    <property type="match status" value="1"/>
</dbReference>
<dbReference type="InterPro" id="IPR050736">
    <property type="entry name" value="Sensor_HK_Regulatory"/>
</dbReference>
<dbReference type="PRINTS" id="PR00344">
    <property type="entry name" value="BCTRLSENSOR"/>
</dbReference>
<dbReference type="InterPro" id="IPR036890">
    <property type="entry name" value="HATPase_C_sf"/>
</dbReference>
<accession>A0A1Y5RT73</accession>
<dbReference type="PROSITE" id="PS50109">
    <property type="entry name" value="HIS_KIN"/>
    <property type="match status" value="1"/>
</dbReference>
<evidence type="ECO:0000256" key="3">
    <source>
        <dbReference type="ARBA" id="ARBA00022553"/>
    </source>
</evidence>
<dbReference type="InterPro" id="IPR003661">
    <property type="entry name" value="HisK_dim/P_dom"/>
</dbReference>
<feature type="signal peptide" evidence="9">
    <location>
        <begin position="1"/>
        <end position="21"/>
    </location>
</feature>
<keyword evidence="5" id="KW-0418">Kinase</keyword>
<keyword evidence="8" id="KW-1133">Transmembrane helix</keyword>
<organism evidence="11 12">
    <name type="scientific">Oceanibacterium hippocampi</name>
    <dbReference type="NCBI Taxonomy" id="745714"/>
    <lineage>
        <taxon>Bacteria</taxon>
        <taxon>Pseudomonadati</taxon>
        <taxon>Pseudomonadota</taxon>
        <taxon>Alphaproteobacteria</taxon>
        <taxon>Sneathiellales</taxon>
        <taxon>Sneathiellaceae</taxon>
        <taxon>Oceanibacterium</taxon>
    </lineage>
</organism>
<evidence type="ECO:0000256" key="6">
    <source>
        <dbReference type="ARBA" id="ARBA00023012"/>
    </source>
</evidence>
<keyword evidence="4 11" id="KW-0808">Transferase</keyword>
<evidence type="ECO:0000313" key="12">
    <source>
        <dbReference type="Proteomes" id="UP000193200"/>
    </source>
</evidence>
<dbReference type="PANTHER" id="PTHR43711:SF31">
    <property type="entry name" value="HISTIDINE KINASE"/>
    <property type="match status" value="1"/>
</dbReference>
<dbReference type="Proteomes" id="UP000193200">
    <property type="component" value="Unassembled WGS sequence"/>
</dbReference>
<dbReference type="InterPro" id="IPR036097">
    <property type="entry name" value="HisK_dim/P_sf"/>
</dbReference>
<evidence type="ECO:0000259" key="10">
    <source>
        <dbReference type="PROSITE" id="PS50109"/>
    </source>
</evidence>
<dbReference type="Pfam" id="PF12860">
    <property type="entry name" value="PAS_7"/>
    <property type="match status" value="2"/>
</dbReference>
<proteinExistence type="predicted"/>
<dbReference type="Pfam" id="PF00512">
    <property type="entry name" value="HisKA"/>
    <property type="match status" value="1"/>
</dbReference>
<keyword evidence="12" id="KW-1185">Reference proteome</keyword>
<name>A0A1Y5RT73_9PROT</name>
<dbReference type="InterPro" id="IPR004358">
    <property type="entry name" value="Sig_transdc_His_kin-like_C"/>
</dbReference>
<dbReference type="SMART" id="SM00091">
    <property type="entry name" value="PAS"/>
    <property type="match status" value="3"/>
</dbReference>
<dbReference type="InterPro" id="IPR005467">
    <property type="entry name" value="His_kinase_dom"/>
</dbReference>
<dbReference type="Pfam" id="PF02518">
    <property type="entry name" value="HATPase_c"/>
    <property type="match status" value="1"/>
</dbReference>
<evidence type="ECO:0000256" key="9">
    <source>
        <dbReference type="SAM" id="SignalP"/>
    </source>
</evidence>
<evidence type="ECO:0000313" key="11">
    <source>
        <dbReference type="EMBL" id="SLN22151.1"/>
    </source>
</evidence>
<reference evidence="11 12" key="1">
    <citation type="submission" date="2017-03" db="EMBL/GenBank/DDBJ databases">
        <authorList>
            <person name="Afonso C.L."/>
            <person name="Miller P.J."/>
            <person name="Scott M.A."/>
            <person name="Spackman E."/>
            <person name="Goraichik I."/>
            <person name="Dimitrov K.M."/>
            <person name="Suarez D.L."/>
            <person name="Swayne D.E."/>
        </authorList>
    </citation>
    <scope>NUCLEOTIDE SEQUENCE [LARGE SCALE GENOMIC DNA]</scope>
    <source>
        <strain evidence="11 12">CECT 7691</strain>
    </source>
</reference>
<dbReference type="SMART" id="SM00387">
    <property type="entry name" value="HATPase_c"/>
    <property type="match status" value="1"/>
</dbReference>
<keyword evidence="9" id="KW-0732">Signal</keyword>
<dbReference type="Gene3D" id="1.10.287.130">
    <property type="match status" value="1"/>
</dbReference>
<dbReference type="Gene3D" id="3.30.450.20">
    <property type="entry name" value="PAS domain"/>
    <property type="match status" value="2"/>
</dbReference>
<evidence type="ECO:0000256" key="8">
    <source>
        <dbReference type="SAM" id="Phobius"/>
    </source>
</evidence>
<sequence>MYRIAVMAGGLTFAGVGASLAADGTGAAWDGNIMLLALALAIALALALAVLWWRERTKAAEAQVAAKAAEDTLRGQLAEQGEELARIRLRVSGLEEMLRHSEHERDAFEALLEAAPIPIWQRDADLEIAWRNAAYRHIVEGNKPDGAPAELVSALDPEQARRLARRALDAGQEQRESRYFVVDGDRHAFEITERPVRRDETVLAGFAIDFTALDEVRAELNRHIDAHAEVLENLRTAIAIYGADQRLEFYNKSYARLWRFDEAFLDERPTFGEVLERQREERRLPEQVDFQAYKAKRRQLFTSVLQPMEELVQLPDETMLRTVITPHPFGGLLFLFEDVTDKLVLERARNTLIAVQRATLDNLYEGVAVFGADGCLKLSNAAFRRLWDLPEEFLAGEPHIAQIFDEYLARTALSGNDELRSRVIASATDRNANSGRMRASGDIVLDYASVPLPDGNVLFIYFDVTDSLRIEHALRERNEALEAADRMKSEFVANVSHELRTPLNSIIGFAEIMVNRYFGELNPRQIEYAQGILDSSNHLLLLINDILDLALIEAGRMSLEPAPVDLHAMLAGLLTLIRERARNRNLKLEFDCPPDIGWVELDERRIKQVIFNLLGNSLKFTPSGGRITLRAEEREGEVAIVVADTGIGIPESEQASVFDKFNVGRGVRQTGAGLGLALVRSFVELHGGRIDLVSSPADGTRITCILPLTRADAPPSEDSDASLRSASA</sequence>
<dbReference type="AlphaFoldDB" id="A0A1Y5RT73"/>
<evidence type="ECO:0000256" key="2">
    <source>
        <dbReference type="ARBA" id="ARBA00012438"/>
    </source>
</evidence>
<evidence type="ECO:0000256" key="5">
    <source>
        <dbReference type="ARBA" id="ARBA00022777"/>
    </source>
</evidence>
<dbReference type="SUPFAM" id="SSF55874">
    <property type="entry name" value="ATPase domain of HSP90 chaperone/DNA topoisomerase II/histidine kinase"/>
    <property type="match status" value="1"/>
</dbReference>
<dbReference type="SUPFAM" id="SSF55785">
    <property type="entry name" value="PYP-like sensor domain (PAS domain)"/>
    <property type="match status" value="2"/>
</dbReference>
<dbReference type="EMBL" id="FWFR01000001">
    <property type="protein sequence ID" value="SLN22151.1"/>
    <property type="molecule type" value="Genomic_DNA"/>
</dbReference>
<keyword evidence="7 8" id="KW-0472">Membrane</keyword>
<dbReference type="InParanoid" id="A0A1Y5RT73"/>
<gene>
    <name evidence="11" type="primary">divL</name>
    <name evidence="11" type="ORF">OCH7691_00578</name>
</gene>
<feature type="domain" description="Histidine kinase" evidence="10">
    <location>
        <begin position="494"/>
        <end position="710"/>
    </location>
</feature>
<dbReference type="SUPFAM" id="SSF47384">
    <property type="entry name" value="Homodimeric domain of signal transducing histidine kinase"/>
    <property type="match status" value="1"/>
</dbReference>
<dbReference type="SMART" id="SM00388">
    <property type="entry name" value="HisKA"/>
    <property type="match status" value="1"/>
</dbReference>
<dbReference type="CDD" id="cd00082">
    <property type="entry name" value="HisKA"/>
    <property type="match status" value="1"/>
</dbReference>
<dbReference type="PANTHER" id="PTHR43711">
    <property type="entry name" value="TWO-COMPONENT HISTIDINE KINASE"/>
    <property type="match status" value="1"/>
</dbReference>
<dbReference type="FunFam" id="3.30.565.10:FF:000006">
    <property type="entry name" value="Sensor histidine kinase WalK"/>
    <property type="match status" value="1"/>
</dbReference>
<evidence type="ECO:0000256" key="1">
    <source>
        <dbReference type="ARBA" id="ARBA00000085"/>
    </source>
</evidence>
<evidence type="ECO:0000256" key="7">
    <source>
        <dbReference type="ARBA" id="ARBA00023136"/>
    </source>
</evidence>
<feature type="transmembrane region" description="Helical" evidence="8">
    <location>
        <begin position="31"/>
        <end position="53"/>
    </location>
</feature>
<keyword evidence="8" id="KW-0812">Transmembrane</keyword>
<keyword evidence="3" id="KW-0597">Phosphoprotein</keyword>
<dbReference type="InterPro" id="IPR035965">
    <property type="entry name" value="PAS-like_dom_sf"/>
</dbReference>
<dbReference type="FunFam" id="1.10.287.130:FF:000001">
    <property type="entry name" value="Two-component sensor histidine kinase"/>
    <property type="match status" value="1"/>
</dbReference>